<name>A0ABV7QMI6_9PSEU</name>
<dbReference type="EMBL" id="JBHRWI010000039">
    <property type="protein sequence ID" value="MFC3514398.1"/>
    <property type="molecule type" value="Genomic_DNA"/>
</dbReference>
<comment type="caution">
    <text evidence="3">The sequence shown here is derived from an EMBL/GenBank/DDBJ whole genome shotgun (WGS) entry which is preliminary data.</text>
</comment>
<feature type="transmembrane region" description="Helical" evidence="2">
    <location>
        <begin position="160"/>
        <end position="183"/>
    </location>
</feature>
<keyword evidence="4" id="KW-1185">Reference proteome</keyword>
<evidence type="ECO:0000313" key="3">
    <source>
        <dbReference type="EMBL" id="MFC3514398.1"/>
    </source>
</evidence>
<feature type="region of interest" description="Disordered" evidence="1">
    <location>
        <begin position="1"/>
        <end position="37"/>
    </location>
</feature>
<reference evidence="4" key="1">
    <citation type="journal article" date="2019" name="Int. J. Syst. Evol. Microbiol.">
        <title>The Global Catalogue of Microorganisms (GCM) 10K type strain sequencing project: providing services to taxonomists for standard genome sequencing and annotation.</title>
        <authorList>
            <consortium name="The Broad Institute Genomics Platform"/>
            <consortium name="The Broad Institute Genome Sequencing Center for Infectious Disease"/>
            <person name="Wu L."/>
            <person name="Ma J."/>
        </authorList>
    </citation>
    <scope>NUCLEOTIDE SEQUENCE [LARGE SCALE GENOMIC DNA]</scope>
    <source>
        <strain evidence="4">CGMCC 4.7682</strain>
    </source>
</reference>
<evidence type="ECO:0000313" key="4">
    <source>
        <dbReference type="Proteomes" id="UP001595764"/>
    </source>
</evidence>
<keyword evidence="2" id="KW-0472">Membrane</keyword>
<keyword evidence="2" id="KW-0812">Transmembrane</keyword>
<accession>A0ABV7QMI6</accession>
<sequence>MTQPPQPYPGTGPQQYSPLPPAYGGQSAYGGQFPAQPPPPAPPTAYFGATAVAAATLASVIGLVATIGFVVAVIRMIGNPSSSRLLSNGIVGAADLAIAALTVAGAIGLFKRAPAGRVCVLVGCGLAVLDIVVFMIVGLGSSFVRKSAPPTLQMTFPSGFLWLIVPVAALVLAAHRATGAWLLPKTPPAPYHPGW</sequence>
<evidence type="ECO:0000256" key="1">
    <source>
        <dbReference type="SAM" id="MobiDB-lite"/>
    </source>
</evidence>
<proteinExistence type="predicted"/>
<feature type="transmembrane region" description="Helical" evidence="2">
    <location>
        <begin position="85"/>
        <end position="109"/>
    </location>
</feature>
<evidence type="ECO:0000256" key="2">
    <source>
        <dbReference type="SAM" id="Phobius"/>
    </source>
</evidence>
<protein>
    <submittedName>
        <fullName evidence="3">Uncharacterized protein</fullName>
    </submittedName>
</protein>
<gene>
    <name evidence="3" type="ORF">ACFORO_29810</name>
</gene>
<feature type="transmembrane region" description="Helical" evidence="2">
    <location>
        <begin position="46"/>
        <end position="73"/>
    </location>
</feature>
<feature type="transmembrane region" description="Helical" evidence="2">
    <location>
        <begin position="115"/>
        <end position="139"/>
    </location>
</feature>
<dbReference type="Proteomes" id="UP001595764">
    <property type="component" value="Unassembled WGS sequence"/>
</dbReference>
<organism evidence="3 4">
    <name type="scientific">Amycolatopsis halotolerans</name>
    <dbReference type="NCBI Taxonomy" id="330083"/>
    <lineage>
        <taxon>Bacteria</taxon>
        <taxon>Bacillati</taxon>
        <taxon>Actinomycetota</taxon>
        <taxon>Actinomycetes</taxon>
        <taxon>Pseudonocardiales</taxon>
        <taxon>Pseudonocardiaceae</taxon>
        <taxon>Amycolatopsis</taxon>
    </lineage>
</organism>
<feature type="compositionally biased region" description="Pro residues" evidence="1">
    <location>
        <begin position="1"/>
        <end position="10"/>
    </location>
</feature>
<dbReference type="RefSeq" id="WP_377872351.1">
    <property type="nucleotide sequence ID" value="NZ_JBHMAY010000037.1"/>
</dbReference>
<keyword evidence="2" id="KW-1133">Transmembrane helix</keyword>